<keyword evidence="1" id="KW-0732">Signal</keyword>
<evidence type="ECO:0000313" key="3">
    <source>
        <dbReference type="Proteomes" id="UP000823388"/>
    </source>
</evidence>
<evidence type="ECO:0000256" key="1">
    <source>
        <dbReference type="SAM" id="SignalP"/>
    </source>
</evidence>
<feature type="chain" id="PRO_5035729393" evidence="1">
    <location>
        <begin position="29"/>
        <end position="56"/>
    </location>
</feature>
<proteinExistence type="predicted"/>
<reference evidence="2" key="1">
    <citation type="submission" date="2020-05" db="EMBL/GenBank/DDBJ databases">
        <title>WGS assembly of Panicum virgatum.</title>
        <authorList>
            <person name="Lovell J.T."/>
            <person name="Jenkins J."/>
            <person name="Shu S."/>
            <person name="Juenger T.E."/>
            <person name="Schmutz J."/>
        </authorList>
    </citation>
    <scope>NUCLEOTIDE SEQUENCE</scope>
    <source>
        <strain evidence="2">AP13</strain>
    </source>
</reference>
<keyword evidence="3" id="KW-1185">Reference proteome</keyword>
<feature type="signal peptide" evidence="1">
    <location>
        <begin position="1"/>
        <end position="28"/>
    </location>
</feature>
<protein>
    <submittedName>
        <fullName evidence="2">Uncharacterized protein</fullName>
    </submittedName>
</protein>
<dbReference type="AlphaFoldDB" id="A0A8T0TNP7"/>
<gene>
    <name evidence="2" type="ORF">PVAP13_4KG287315</name>
</gene>
<sequence length="56" mass="6019">MPSNAYHCRILLILVLSLLVISSSLTGALRPPNCQQADSNSPCPGFCDPNLTVCHH</sequence>
<comment type="caution">
    <text evidence="2">The sequence shown here is derived from an EMBL/GenBank/DDBJ whole genome shotgun (WGS) entry which is preliminary data.</text>
</comment>
<name>A0A8T0TNP7_PANVG</name>
<dbReference type="EMBL" id="CM029043">
    <property type="protein sequence ID" value="KAG2612490.1"/>
    <property type="molecule type" value="Genomic_DNA"/>
</dbReference>
<accession>A0A8T0TNP7</accession>
<organism evidence="2 3">
    <name type="scientific">Panicum virgatum</name>
    <name type="common">Blackwell switchgrass</name>
    <dbReference type="NCBI Taxonomy" id="38727"/>
    <lineage>
        <taxon>Eukaryota</taxon>
        <taxon>Viridiplantae</taxon>
        <taxon>Streptophyta</taxon>
        <taxon>Embryophyta</taxon>
        <taxon>Tracheophyta</taxon>
        <taxon>Spermatophyta</taxon>
        <taxon>Magnoliopsida</taxon>
        <taxon>Liliopsida</taxon>
        <taxon>Poales</taxon>
        <taxon>Poaceae</taxon>
        <taxon>PACMAD clade</taxon>
        <taxon>Panicoideae</taxon>
        <taxon>Panicodae</taxon>
        <taxon>Paniceae</taxon>
        <taxon>Panicinae</taxon>
        <taxon>Panicum</taxon>
        <taxon>Panicum sect. Hiantes</taxon>
    </lineage>
</organism>
<dbReference type="Proteomes" id="UP000823388">
    <property type="component" value="Chromosome 4K"/>
</dbReference>
<evidence type="ECO:0000313" key="2">
    <source>
        <dbReference type="EMBL" id="KAG2612490.1"/>
    </source>
</evidence>